<comment type="catalytic activity">
    <reaction evidence="10">
        <text>L-leucine + 2-oxoglutarate = 4-methyl-2-oxopentanoate + L-glutamate</text>
        <dbReference type="Rhea" id="RHEA:18321"/>
        <dbReference type="ChEBI" id="CHEBI:16810"/>
        <dbReference type="ChEBI" id="CHEBI:17865"/>
        <dbReference type="ChEBI" id="CHEBI:29985"/>
        <dbReference type="ChEBI" id="CHEBI:57427"/>
        <dbReference type="EC" id="2.6.1.42"/>
    </reaction>
</comment>
<keyword evidence="11" id="KW-0032">Aminotransferase</keyword>
<protein>
    <recommendedName>
        <fullName evidence="6">branched-chain-amino-acid transaminase</fullName>
        <ecNumber evidence="6">2.6.1.42</ecNumber>
    </recommendedName>
</protein>
<keyword evidence="12" id="KW-1185">Reference proteome</keyword>
<dbReference type="SUPFAM" id="SSF56752">
    <property type="entry name" value="D-aminoacid aminotransferase-like PLP-dependent enzymes"/>
    <property type="match status" value="1"/>
</dbReference>
<dbReference type="AlphaFoldDB" id="A0A5B2VIM4"/>
<comment type="catalytic activity">
    <reaction evidence="9">
        <text>L-isoleucine + 2-oxoglutarate = (S)-3-methyl-2-oxopentanoate + L-glutamate</text>
        <dbReference type="Rhea" id="RHEA:24801"/>
        <dbReference type="ChEBI" id="CHEBI:16810"/>
        <dbReference type="ChEBI" id="CHEBI:29985"/>
        <dbReference type="ChEBI" id="CHEBI:35146"/>
        <dbReference type="ChEBI" id="CHEBI:58045"/>
        <dbReference type="EC" id="2.6.1.42"/>
    </reaction>
</comment>
<comment type="caution">
    <text evidence="11">The sequence shown here is derived from an EMBL/GenBank/DDBJ whole genome shotgun (WGS) entry which is preliminary data.</text>
</comment>
<dbReference type="Pfam" id="PF01063">
    <property type="entry name" value="Aminotran_4"/>
    <property type="match status" value="1"/>
</dbReference>
<evidence type="ECO:0000256" key="3">
    <source>
        <dbReference type="ARBA" id="ARBA00004931"/>
    </source>
</evidence>
<evidence type="ECO:0000256" key="7">
    <source>
        <dbReference type="ARBA" id="ARBA00022898"/>
    </source>
</evidence>
<dbReference type="Gene3D" id="3.30.470.10">
    <property type="match status" value="1"/>
</dbReference>
<comment type="catalytic activity">
    <reaction evidence="8">
        <text>L-valine + 2-oxoglutarate = 3-methyl-2-oxobutanoate + L-glutamate</text>
        <dbReference type="Rhea" id="RHEA:24813"/>
        <dbReference type="ChEBI" id="CHEBI:11851"/>
        <dbReference type="ChEBI" id="CHEBI:16810"/>
        <dbReference type="ChEBI" id="CHEBI:29985"/>
        <dbReference type="ChEBI" id="CHEBI:57762"/>
        <dbReference type="EC" id="2.6.1.42"/>
    </reaction>
</comment>
<evidence type="ECO:0000256" key="2">
    <source>
        <dbReference type="ARBA" id="ARBA00004824"/>
    </source>
</evidence>
<accession>A0A5B2VIM4</accession>
<name>A0A5B2VIM4_9BACT</name>
<dbReference type="InterPro" id="IPR036038">
    <property type="entry name" value="Aminotransferase-like"/>
</dbReference>
<dbReference type="PANTHER" id="PTHR42743">
    <property type="entry name" value="AMINO-ACID AMINOTRANSFERASE"/>
    <property type="match status" value="1"/>
</dbReference>
<evidence type="ECO:0000313" key="12">
    <source>
        <dbReference type="Proteomes" id="UP000324611"/>
    </source>
</evidence>
<dbReference type="InterPro" id="IPR043131">
    <property type="entry name" value="BCAT-like_N"/>
</dbReference>
<dbReference type="InterPro" id="IPR043132">
    <property type="entry name" value="BCAT-like_C"/>
</dbReference>
<dbReference type="Proteomes" id="UP000324611">
    <property type="component" value="Unassembled WGS sequence"/>
</dbReference>
<dbReference type="PANTHER" id="PTHR42743:SF11">
    <property type="entry name" value="AMINODEOXYCHORISMATE LYASE"/>
    <property type="match status" value="1"/>
</dbReference>
<comment type="cofactor">
    <cofactor evidence="1">
        <name>pyridoxal 5'-phosphate</name>
        <dbReference type="ChEBI" id="CHEBI:597326"/>
    </cofactor>
</comment>
<keyword evidence="11" id="KW-0808">Transferase</keyword>
<gene>
    <name evidence="11" type="ORF">F0L74_21350</name>
</gene>
<evidence type="ECO:0000256" key="10">
    <source>
        <dbReference type="ARBA" id="ARBA00049229"/>
    </source>
</evidence>
<sequence length="303" mass="33705">MEQRSLSPQDTAMQIKSSAVSSTKIKQVLYSFVNHSFVPATEASLGVSDLALQRGYGIFDFCKVLNGRPIFLDDHLDRFYNSASYMRLAIPQDREGLKAILSELLQRNGAPDAGIKILLTGGYAEDGYSMTAPNLVITQYELKMPAEAAFQKGLRLISHVHQRQLPEIKTIDYLVAVWMQPVIKEQGVDDILYHRHGLLSECPRANFFIVTQDDTVVTAGRNVLKGVIRKKTLELARAIYPVEERDVTLEEALQAKEAFITSTTKHVMPVLQLDGLVIGNGQPGKITTALSRALNTYVKEQSL</sequence>
<comment type="pathway">
    <text evidence="3">Amino-acid biosynthesis; L-valine biosynthesis; L-valine from pyruvate: step 4/4.</text>
</comment>
<reference evidence="11 12" key="2">
    <citation type="submission" date="2019-09" db="EMBL/GenBank/DDBJ databases">
        <authorList>
            <person name="Jin C."/>
        </authorList>
    </citation>
    <scope>NUCLEOTIDE SEQUENCE [LARGE SCALE GENOMIC DNA]</scope>
    <source>
        <strain evidence="11 12">BN140078</strain>
    </source>
</reference>
<organism evidence="11 12">
    <name type="scientific">Chitinophaga agrisoli</name>
    <dbReference type="NCBI Taxonomy" id="2607653"/>
    <lineage>
        <taxon>Bacteria</taxon>
        <taxon>Pseudomonadati</taxon>
        <taxon>Bacteroidota</taxon>
        <taxon>Chitinophagia</taxon>
        <taxon>Chitinophagales</taxon>
        <taxon>Chitinophagaceae</taxon>
        <taxon>Chitinophaga</taxon>
    </lineage>
</organism>
<dbReference type="InterPro" id="IPR001544">
    <property type="entry name" value="Aminotrans_IV"/>
</dbReference>
<reference evidence="11 12" key="1">
    <citation type="submission" date="2019-09" db="EMBL/GenBank/DDBJ databases">
        <title>Chitinophaga ginsengihumi sp. nov., isolated from soil of ginseng rhizosphere.</title>
        <authorList>
            <person name="Lee J."/>
        </authorList>
    </citation>
    <scope>NUCLEOTIDE SEQUENCE [LARGE SCALE GENOMIC DNA]</scope>
    <source>
        <strain evidence="11 12">BN140078</strain>
    </source>
</reference>
<keyword evidence="7" id="KW-0663">Pyridoxal phosphate</keyword>
<dbReference type="GO" id="GO:0008652">
    <property type="term" value="P:amino acid biosynthetic process"/>
    <property type="evidence" value="ECO:0007669"/>
    <property type="project" value="UniProtKB-ARBA"/>
</dbReference>
<dbReference type="EMBL" id="VUOC01000004">
    <property type="protein sequence ID" value="KAA2238764.1"/>
    <property type="molecule type" value="Genomic_DNA"/>
</dbReference>
<comment type="pathway">
    <text evidence="2">Amino-acid biosynthesis; L-isoleucine biosynthesis; L-isoleucine from 2-oxobutanoate: step 4/4.</text>
</comment>
<evidence type="ECO:0000256" key="8">
    <source>
        <dbReference type="ARBA" id="ARBA00048212"/>
    </source>
</evidence>
<dbReference type="EC" id="2.6.1.42" evidence="6"/>
<dbReference type="GO" id="GO:0004084">
    <property type="term" value="F:branched-chain-amino-acid transaminase activity"/>
    <property type="evidence" value="ECO:0007669"/>
    <property type="project" value="UniProtKB-EC"/>
</dbReference>
<dbReference type="InterPro" id="IPR050571">
    <property type="entry name" value="Class-IV_PLP-Dep_Aminotrnsfr"/>
</dbReference>
<dbReference type="Gene3D" id="3.20.10.10">
    <property type="entry name" value="D-amino Acid Aminotransferase, subunit A, domain 2"/>
    <property type="match status" value="1"/>
</dbReference>
<dbReference type="GO" id="GO:0046394">
    <property type="term" value="P:carboxylic acid biosynthetic process"/>
    <property type="evidence" value="ECO:0007669"/>
    <property type="project" value="UniProtKB-ARBA"/>
</dbReference>
<comment type="pathway">
    <text evidence="4">Amino-acid biosynthesis; L-leucine biosynthesis; L-leucine from 3-methyl-2-oxobutanoate: step 4/4.</text>
</comment>
<proteinExistence type="inferred from homology"/>
<evidence type="ECO:0000256" key="6">
    <source>
        <dbReference type="ARBA" id="ARBA00013053"/>
    </source>
</evidence>
<evidence type="ECO:0000256" key="1">
    <source>
        <dbReference type="ARBA" id="ARBA00001933"/>
    </source>
</evidence>
<evidence type="ECO:0000256" key="5">
    <source>
        <dbReference type="ARBA" id="ARBA00009320"/>
    </source>
</evidence>
<comment type="similarity">
    <text evidence="5">Belongs to the class-IV pyridoxal-phosphate-dependent aminotransferase family.</text>
</comment>
<evidence type="ECO:0000313" key="11">
    <source>
        <dbReference type="EMBL" id="KAA2238764.1"/>
    </source>
</evidence>
<evidence type="ECO:0000256" key="4">
    <source>
        <dbReference type="ARBA" id="ARBA00005072"/>
    </source>
</evidence>
<dbReference type="FunFam" id="3.20.10.10:FF:000002">
    <property type="entry name" value="D-alanine aminotransferase"/>
    <property type="match status" value="1"/>
</dbReference>
<evidence type="ECO:0000256" key="9">
    <source>
        <dbReference type="ARBA" id="ARBA00048798"/>
    </source>
</evidence>